<dbReference type="InParanoid" id="A0A2J6TBG4"/>
<dbReference type="CDD" id="cd10170">
    <property type="entry name" value="ASKHA_NBD_HSP70"/>
    <property type="match status" value="1"/>
</dbReference>
<organism evidence="2 3">
    <name type="scientific">Hyaloscypha bicolor E</name>
    <dbReference type="NCBI Taxonomy" id="1095630"/>
    <lineage>
        <taxon>Eukaryota</taxon>
        <taxon>Fungi</taxon>
        <taxon>Dikarya</taxon>
        <taxon>Ascomycota</taxon>
        <taxon>Pezizomycotina</taxon>
        <taxon>Leotiomycetes</taxon>
        <taxon>Helotiales</taxon>
        <taxon>Hyaloscyphaceae</taxon>
        <taxon>Hyaloscypha</taxon>
        <taxon>Hyaloscypha bicolor</taxon>
    </lineage>
</organism>
<dbReference type="AlphaFoldDB" id="A0A2J6TBG4"/>
<dbReference type="InterPro" id="IPR043129">
    <property type="entry name" value="ATPase_NBD"/>
</dbReference>
<dbReference type="OrthoDB" id="2394218at2759"/>
<evidence type="ECO:0000313" key="3">
    <source>
        <dbReference type="Proteomes" id="UP000235371"/>
    </source>
</evidence>
<sequence length="756" mass="85041">MIYEKKGDPLEAEAVRLSIPVERMLQKNTVSGKEYILAHPTLIKSAFGEREKEKMSTDQTKNESTEATRSGEAHVEPDRWEDLVPRAAVDGTSRAARDERSKAPISSTDTGKVFLLQSTGTEDLIPRQGTGPRFSKAVSDEHSGKQVGEFDSGKEVAVDTTDARGTPKNGVPAPNILRPGSKIPYMEALYGRWRWEDLLLPPYSEQGAEENKNPDWYSTLEVVVDDIDRGDNEEAHIDVDLAGNADASNPRFRSGTSGGSSFYSAMSNNVAAPELVVGIDFGMTFTSVAFCNVATGEQRPRCINKWPGRGGSVVDKVPTILVYPKNSSTPSSWGFYSEHPSEVMSQDKDCKDWFKTYLDEEKLRAALRDPNKHGIAPASIQEVEKLCRDFLGFIYQTIRTKLQGELANLWGEAHIEFIFSVPMTWKPGPTIERYRSIVRQAGFGSCPNHRAEIGLTEAEAAAMHTAREFPRLFKERDILLVCDMGDGMTDLSTFRIANMVGESLNLQQIDAIPCIAIGFSYLDIAFMDSVRQRLYLADQIIPTGLRLQEFDEIAFEMARSKEYQNEKCEYGWDNDTDFFTVAVPRLRQDYSNQDAWISNGEIKFRRDEIQSYFEIQIAKLFHILDKQLIRLQENFPDEQVAHLILSGSFGNSPYVYQRLVDRYGNPLFLNTPLLMIKVCPEPQLMDVVYKICGKPIVVCYSAKELLDGMQTISFARIVTTIENNVLSNNELLDNPDSPPILAYHQSPKTFQHARHV</sequence>
<evidence type="ECO:0000313" key="2">
    <source>
        <dbReference type="EMBL" id="PMD60308.1"/>
    </source>
</evidence>
<evidence type="ECO:0000256" key="1">
    <source>
        <dbReference type="SAM" id="MobiDB-lite"/>
    </source>
</evidence>
<reference evidence="2 3" key="1">
    <citation type="submission" date="2016-04" db="EMBL/GenBank/DDBJ databases">
        <title>A degradative enzymes factory behind the ericoid mycorrhizal symbiosis.</title>
        <authorList>
            <consortium name="DOE Joint Genome Institute"/>
            <person name="Martino E."/>
            <person name="Morin E."/>
            <person name="Grelet G."/>
            <person name="Kuo A."/>
            <person name="Kohler A."/>
            <person name="Daghino S."/>
            <person name="Barry K."/>
            <person name="Choi C."/>
            <person name="Cichocki N."/>
            <person name="Clum A."/>
            <person name="Copeland A."/>
            <person name="Hainaut M."/>
            <person name="Haridas S."/>
            <person name="Labutti K."/>
            <person name="Lindquist E."/>
            <person name="Lipzen A."/>
            <person name="Khouja H.-R."/>
            <person name="Murat C."/>
            <person name="Ohm R."/>
            <person name="Olson A."/>
            <person name="Spatafora J."/>
            <person name="Veneault-Fourrey C."/>
            <person name="Henrissat B."/>
            <person name="Grigoriev I."/>
            <person name="Martin F."/>
            <person name="Perotto S."/>
        </authorList>
    </citation>
    <scope>NUCLEOTIDE SEQUENCE [LARGE SCALE GENOMIC DNA]</scope>
    <source>
        <strain evidence="2 3">E</strain>
    </source>
</reference>
<keyword evidence="3" id="KW-1185">Reference proteome</keyword>
<dbReference type="STRING" id="1095630.A0A2J6TBG4"/>
<dbReference type="EMBL" id="KZ613790">
    <property type="protein sequence ID" value="PMD60308.1"/>
    <property type="molecule type" value="Genomic_DNA"/>
</dbReference>
<accession>A0A2J6TBG4</accession>
<dbReference type="Proteomes" id="UP000235371">
    <property type="component" value="Unassembled WGS sequence"/>
</dbReference>
<dbReference type="Gene3D" id="3.30.420.40">
    <property type="match status" value="2"/>
</dbReference>
<dbReference type="SUPFAM" id="SSF53067">
    <property type="entry name" value="Actin-like ATPase domain"/>
    <property type="match status" value="2"/>
</dbReference>
<feature type="region of interest" description="Disordered" evidence="1">
    <location>
        <begin position="47"/>
        <end position="80"/>
    </location>
</feature>
<dbReference type="PANTHER" id="PTHR42749:SF1">
    <property type="entry name" value="CELL SHAPE-DETERMINING PROTEIN MREB"/>
    <property type="match status" value="1"/>
</dbReference>
<dbReference type="RefSeq" id="XP_024737212.1">
    <property type="nucleotide sequence ID" value="XM_024886792.1"/>
</dbReference>
<protein>
    <recommendedName>
        <fullName evidence="4">Actin-like ATPase domain-containing protein</fullName>
    </recommendedName>
</protein>
<dbReference type="Gene3D" id="3.90.640.10">
    <property type="entry name" value="Actin, Chain A, domain 4"/>
    <property type="match status" value="1"/>
</dbReference>
<name>A0A2J6TBG4_9HELO</name>
<dbReference type="PANTHER" id="PTHR42749">
    <property type="entry name" value="CELL SHAPE-DETERMINING PROTEIN MREB"/>
    <property type="match status" value="1"/>
</dbReference>
<proteinExistence type="predicted"/>
<gene>
    <name evidence="2" type="ORF">K444DRAFT_663152</name>
</gene>
<evidence type="ECO:0008006" key="4">
    <source>
        <dbReference type="Google" id="ProtNLM"/>
    </source>
</evidence>
<feature type="region of interest" description="Disordered" evidence="1">
    <location>
        <begin position="123"/>
        <end position="175"/>
    </location>
</feature>
<dbReference type="GeneID" id="36594869"/>